<dbReference type="EMBL" id="JACOPD010000003">
    <property type="protein sequence ID" value="MBC5680325.1"/>
    <property type="molecule type" value="Genomic_DNA"/>
</dbReference>
<keyword evidence="5" id="KW-1185">Reference proteome</keyword>
<dbReference type="PANTHER" id="PTHR34535">
    <property type="entry name" value="HYDROGENASE MATURATION FACTOR HYPA"/>
    <property type="match status" value="1"/>
</dbReference>
<dbReference type="RefSeq" id="WP_021867057.1">
    <property type="nucleotide sequence ID" value="NZ_JACOPD010000003.1"/>
</dbReference>
<dbReference type="Gene3D" id="3.30.2320.80">
    <property type="match status" value="1"/>
</dbReference>
<evidence type="ECO:0000256" key="2">
    <source>
        <dbReference type="ARBA" id="ARBA00022723"/>
    </source>
</evidence>
<organism evidence="4 5">
    <name type="scientific">Lachnospira hominis</name>
    <name type="common">ex Liu et al. 2021</name>
    <dbReference type="NCBI Taxonomy" id="2763051"/>
    <lineage>
        <taxon>Bacteria</taxon>
        <taxon>Bacillati</taxon>
        <taxon>Bacillota</taxon>
        <taxon>Clostridia</taxon>
        <taxon>Lachnospirales</taxon>
        <taxon>Lachnospiraceae</taxon>
        <taxon>Lachnospira</taxon>
    </lineage>
</organism>
<dbReference type="PIRSF" id="PIRSF004761">
    <property type="entry name" value="Hydrgn_mat_HypA"/>
    <property type="match status" value="1"/>
</dbReference>
<keyword evidence="1" id="KW-0533">Nickel</keyword>
<sequence length="114" mass="13012">MHELGIIVHVAKTLKHVALQENVSKIGSVTLEIGEVSGIVESYLTDCWEYYRKKDELIEDSKLIIEKIEAVTYCDDCEKTYPTVQYGRQCPYCKGYNTWLAVGNECNIKEIEAC</sequence>
<evidence type="ECO:0000313" key="5">
    <source>
        <dbReference type="Proteomes" id="UP000628463"/>
    </source>
</evidence>
<dbReference type="InterPro" id="IPR000688">
    <property type="entry name" value="HypA/HybF"/>
</dbReference>
<gene>
    <name evidence="4" type="ORF">H8S01_05020</name>
</gene>
<dbReference type="PANTHER" id="PTHR34535:SF3">
    <property type="entry name" value="HYDROGENASE MATURATION FACTOR HYPA"/>
    <property type="match status" value="1"/>
</dbReference>
<keyword evidence="2" id="KW-0479">Metal-binding</keyword>
<protein>
    <submittedName>
        <fullName evidence="4">Hydrogenase maturation nickel metallochaperone HypA</fullName>
    </submittedName>
</protein>
<dbReference type="Pfam" id="PF01155">
    <property type="entry name" value="HypA"/>
    <property type="match status" value="1"/>
</dbReference>
<dbReference type="Proteomes" id="UP000628463">
    <property type="component" value="Unassembled WGS sequence"/>
</dbReference>
<evidence type="ECO:0000256" key="3">
    <source>
        <dbReference type="ARBA" id="ARBA00022833"/>
    </source>
</evidence>
<comment type="caution">
    <text evidence="4">The sequence shown here is derived from an EMBL/GenBank/DDBJ whole genome shotgun (WGS) entry which is preliminary data.</text>
</comment>
<evidence type="ECO:0000256" key="1">
    <source>
        <dbReference type="ARBA" id="ARBA00022596"/>
    </source>
</evidence>
<reference evidence="4 5" key="1">
    <citation type="submission" date="2020-08" db="EMBL/GenBank/DDBJ databases">
        <title>Genome public.</title>
        <authorList>
            <person name="Liu C."/>
            <person name="Sun Q."/>
        </authorList>
    </citation>
    <scope>NUCLEOTIDE SEQUENCE [LARGE SCALE GENOMIC DNA]</scope>
    <source>
        <strain evidence="4 5">NSJ-43</strain>
    </source>
</reference>
<evidence type="ECO:0000313" key="4">
    <source>
        <dbReference type="EMBL" id="MBC5680325.1"/>
    </source>
</evidence>
<proteinExistence type="predicted"/>
<name>A0ABR7FYQ9_9FIRM</name>
<keyword evidence="3" id="KW-0862">Zinc</keyword>
<accession>A0ABR7FYQ9</accession>